<dbReference type="SMART" id="SM00164">
    <property type="entry name" value="TBC"/>
    <property type="match status" value="1"/>
</dbReference>
<evidence type="ECO:0000256" key="1">
    <source>
        <dbReference type="ARBA" id="ARBA00004236"/>
    </source>
</evidence>
<dbReference type="InterPro" id="IPR035969">
    <property type="entry name" value="Rab-GAP_TBC_sf"/>
</dbReference>
<gene>
    <name evidence="7" type="primary">TBC1D3B</name>
</gene>
<dbReference type="SUPFAM" id="SSF47923">
    <property type="entry name" value="Ypt/Rab-GAP domain of gyp1p"/>
    <property type="match status" value="1"/>
</dbReference>
<dbReference type="HGNC" id="HGNC:27011">
    <property type="gene designation" value="TBC1D3B"/>
</dbReference>
<evidence type="ECO:0000313" key="7">
    <source>
        <dbReference type="Ensembl" id="ENSP00000478775.1"/>
    </source>
</evidence>
<feature type="compositionally biased region" description="Low complexity" evidence="5">
    <location>
        <begin position="398"/>
        <end position="417"/>
    </location>
</feature>
<feature type="domain" description="Rab-GAP TBC" evidence="6">
    <location>
        <begin position="101"/>
        <end position="293"/>
    </location>
</feature>
<dbReference type="PANTHER" id="PTHR47219:SF25">
    <property type="entry name" value="RAB-GAP TBC DOMAIN-CONTAINING PROTEIN"/>
    <property type="match status" value="1"/>
</dbReference>
<protein>
    <submittedName>
        <fullName evidence="7">TBC1 domain family member 3B</fullName>
    </submittedName>
</protein>
<dbReference type="InterPro" id="IPR000195">
    <property type="entry name" value="Rab-GAP-TBC_dom"/>
</dbReference>
<feature type="region of interest" description="Disordered" evidence="5">
    <location>
        <begin position="350"/>
        <end position="427"/>
    </location>
</feature>
<dbReference type="Proteomes" id="UP000005640">
    <property type="component" value="Unplaced"/>
</dbReference>
<evidence type="ECO:0000256" key="4">
    <source>
        <dbReference type="ARBA" id="ARBA00023136"/>
    </source>
</evidence>
<dbReference type="PANTHER" id="PTHR47219">
    <property type="entry name" value="RAB GTPASE-ACTIVATING PROTEIN 1-LIKE"/>
    <property type="match status" value="1"/>
</dbReference>
<keyword evidence="3" id="KW-0832">Ubl conjugation</keyword>
<dbReference type="FunFam" id="1.10.472.80:FF:000058">
    <property type="entry name" value="Ubiquitin specific peptidase 6"/>
    <property type="match status" value="1"/>
</dbReference>
<proteinExistence type="predicted"/>
<dbReference type="MassIVE" id="A0A0G2JLM6"/>
<dbReference type="BioGRID-ORCS" id="414060">
    <property type="hits" value="392 hits in 575 CRISPR screens"/>
</dbReference>
<keyword evidence="8" id="KW-1185">Reference proteome</keyword>
<dbReference type="FunFam" id="1.10.8.270:FF:000016">
    <property type="entry name" value="TBC1 domain family member 2A"/>
    <property type="match status" value="1"/>
</dbReference>
<dbReference type="InterPro" id="IPR050302">
    <property type="entry name" value="Rab_GAP_TBC_domain"/>
</dbReference>
<evidence type="ECO:0000256" key="5">
    <source>
        <dbReference type="SAM" id="MobiDB-lite"/>
    </source>
</evidence>
<dbReference type="GO" id="GO:0005768">
    <property type="term" value="C:endosome"/>
    <property type="evidence" value="ECO:0007669"/>
    <property type="project" value="UniProtKB-ARBA"/>
</dbReference>
<dbReference type="GO" id="GO:0005886">
    <property type="term" value="C:plasma membrane"/>
    <property type="evidence" value="ECO:0007669"/>
    <property type="project" value="UniProtKB-SubCell"/>
</dbReference>
<dbReference type="Gene3D" id="1.10.10.750">
    <property type="entry name" value="Ypt/Rab-GAP domain of gyp1p, domain 1"/>
    <property type="match status" value="1"/>
</dbReference>
<accession>A0A0G2JLM6</accession>
<comment type="subcellular location">
    <subcellularLocation>
        <location evidence="1">Cell membrane</location>
    </subcellularLocation>
</comment>
<name>A0A0G2JLM6_HUMAN</name>
<organism evidence="7 8">
    <name type="scientific">Homo sapiens</name>
    <name type="common">Human</name>
    <dbReference type="NCBI Taxonomy" id="9606"/>
    <lineage>
        <taxon>Eukaryota</taxon>
        <taxon>Metazoa</taxon>
        <taxon>Chordata</taxon>
        <taxon>Craniata</taxon>
        <taxon>Vertebrata</taxon>
        <taxon>Euteleostomi</taxon>
        <taxon>Mammalia</taxon>
        <taxon>Eutheria</taxon>
        <taxon>Euarchontoglires</taxon>
        <taxon>Primates</taxon>
        <taxon>Haplorrhini</taxon>
        <taxon>Catarrhini</taxon>
        <taxon>Hominidae</taxon>
        <taxon>Homo</taxon>
    </lineage>
</organism>
<evidence type="ECO:0000259" key="6">
    <source>
        <dbReference type="PROSITE" id="PS50086"/>
    </source>
</evidence>
<reference evidence="7" key="1">
    <citation type="submission" date="2025-08" db="UniProtKB">
        <authorList>
            <consortium name="Ensembl"/>
        </authorList>
    </citation>
    <scope>IDENTIFICATION</scope>
</reference>
<dbReference type="PROSITE" id="PS50086">
    <property type="entry name" value="TBC_RABGAP"/>
    <property type="match status" value="1"/>
</dbReference>
<keyword evidence="2" id="KW-1003">Cell membrane</keyword>
<keyword evidence="4" id="KW-0472">Membrane</keyword>
<dbReference type="Gene3D" id="1.10.8.270">
    <property type="entry name" value="putative rabgap domain of human tbc1 domain family member 14 like domains"/>
    <property type="match status" value="1"/>
</dbReference>
<dbReference type="Pfam" id="PF00566">
    <property type="entry name" value="RabGAP-TBC"/>
    <property type="match status" value="1"/>
</dbReference>
<sequence length="549" mass="62251">MDVVEVAGSWWAQEREDIIMKYEKGHRAGLPEDKGPKPFRSYNNNVDHLGIVHETELPPLTAREAKQIRREISRKSKWVDMLGDWEKYKSSRKLIDRAYKGMPMNIRGPMWSVLLNIEEMKLKNPGRYQIMKEKGKRSSEHIQRIDRDISGTLRKHMFFRDRYGTKQRELLHILLAYEEYNPEVGYCRDLSHIAALFLLYLPEEDAFWALVQLLASERHSLQGFHSPNGGTVQGLQDQQEHVVATSQSKTMGHQDKKDLCGQCSPLGCLIRILIDGISLGLTLRLWDVYLVEGEQALMPITRIAFKVQQKRLTKTSRCGPWARFCNRFVDTWARDEDTVLKHLRASMKKLTRKQGDLPPPAKPEQGSSASRPVPASRGGKTLCKGDRQAPPGPPAWFPRPIWSASPPRAPRSSTPCPGGAVREDTYPVGTQGVPSPALAQGGPQGSWRFLQWNSMPRLPTDLDVEGPWFRHYDFRQSCWVRAISQEDQLAPCWQAEHPAERVRSAFAAPSTDSDQGTPFRARDEQQCAPTSGPCLCGLHLESSQFPPGF</sequence>
<dbReference type="PhylomeDB" id="A0A0G2JLM6"/>
<evidence type="ECO:0000313" key="8">
    <source>
        <dbReference type="Proteomes" id="UP000005640"/>
    </source>
</evidence>
<dbReference type="SMR" id="A0A0G2JLM6"/>
<dbReference type="FunFam" id="1.10.10.750:FF:000001">
    <property type="entry name" value="TBC1 domain family member 10A"/>
    <property type="match status" value="1"/>
</dbReference>
<dbReference type="OrthoDB" id="9535050at2759"/>
<evidence type="ECO:0000256" key="2">
    <source>
        <dbReference type="ARBA" id="ARBA00022475"/>
    </source>
</evidence>
<dbReference type="PeptideAtlas" id="A0A0G2JLM6"/>
<dbReference type="AlphaFoldDB" id="A0A0G2JLM6"/>
<dbReference type="Ensembl" id="ENST00000617942.4">
    <property type="protein sequence ID" value="ENSP00000478775.1"/>
    <property type="gene ID" value="ENSG00000278632.5"/>
</dbReference>
<reference evidence="7" key="2">
    <citation type="submission" date="2025-09" db="UniProtKB">
        <authorList>
            <consortium name="Ensembl"/>
        </authorList>
    </citation>
    <scope>IDENTIFICATION</scope>
</reference>
<evidence type="ECO:0000256" key="3">
    <source>
        <dbReference type="ARBA" id="ARBA00022843"/>
    </source>
</evidence>